<keyword evidence="1" id="KW-1133">Transmembrane helix</keyword>
<feature type="transmembrane region" description="Helical" evidence="1">
    <location>
        <begin position="26"/>
        <end position="48"/>
    </location>
</feature>
<dbReference type="AlphaFoldDB" id="A0A6A4I001"/>
<sequence length="61" mass="6965">MYELSKYGFARLVPEREFSQPKFCQLWRIMGTVAAFMVLAPSSVFLLLPLSTSCELMFSVP</sequence>
<evidence type="ECO:0000313" key="2">
    <source>
        <dbReference type="EMBL" id="KAE9402294.1"/>
    </source>
</evidence>
<keyword evidence="1" id="KW-0812">Transmembrane</keyword>
<evidence type="ECO:0000313" key="3">
    <source>
        <dbReference type="Proteomes" id="UP000799118"/>
    </source>
</evidence>
<reference evidence="2" key="1">
    <citation type="journal article" date="2019" name="Environ. Microbiol.">
        <title>Fungal ecological strategies reflected in gene transcription - a case study of two litter decomposers.</title>
        <authorList>
            <person name="Barbi F."/>
            <person name="Kohler A."/>
            <person name="Barry K."/>
            <person name="Baskaran P."/>
            <person name="Daum C."/>
            <person name="Fauchery L."/>
            <person name="Ihrmark K."/>
            <person name="Kuo A."/>
            <person name="LaButti K."/>
            <person name="Lipzen A."/>
            <person name="Morin E."/>
            <person name="Grigoriev I.V."/>
            <person name="Henrissat B."/>
            <person name="Lindahl B."/>
            <person name="Martin F."/>
        </authorList>
    </citation>
    <scope>NUCLEOTIDE SEQUENCE</scope>
    <source>
        <strain evidence="2">JB14</strain>
    </source>
</reference>
<accession>A0A6A4I001</accession>
<name>A0A6A4I001_9AGAR</name>
<gene>
    <name evidence="2" type="ORF">BT96DRAFT_918303</name>
</gene>
<dbReference type="Proteomes" id="UP000799118">
    <property type="component" value="Unassembled WGS sequence"/>
</dbReference>
<keyword evidence="1" id="KW-0472">Membrane</keyword>
<keyword evidence="3" id="KW-1185">Reference proteome</keyword>
<dbReference type="EMBL" id="ML769436">
    <property type="protein sequence ID" value="KAE9402294.1"/>
    <property type="molecule type" value="Genomic_DNA"/>
</dbReference>
<proteinExistence type="predicted"/>
<organism evidence="2 3">
    <name type="scientific">Gymnopus androsaceus JB14</name>
    <dbReference type="NCBI Taxonomy" id="1447944"/>
    <lineage>
        <taxon>Eukaryota</taxon>
        <taxon>Fungi</taxon>
        <taxon>Dikarya</taxon>
        <taxon>Basidiomycota</taxon>
        <taxon>Agaricomycotina</taxon>
        <taxon>Agaricomycetes</taxon>
        <taxon>Agaricomycetidae</taxon>
        <taxon>Agaricales</taxon>
        <taxon>Marasmiineae</taxon>
        <taxon>Omphalotaceae</taxon>
        <taxon>Gymnopus</taxon>
    </lineage>
</organism>
<protein>
    <submittedName>
        <fullName evidence="2">Uncharacterized protein</fullName>
    </submittedName>
</protein>
<evidence type="ECO:0000256" key="1">
    <source>
        <dbReference type="SAM" id="Phobius"/>
    </source>
</evidence>